<evidence type="ECO:0000259" key="8">
    <source>
        <dbReference type="Pfam" id="PF17768"/>
    </source>
</evidence>
<dbReference type="SUPFAM" id="SSF64182">
    <property type="entry name" value="DHH phosphoesterases"/>
    <property type="match status" value="1"/>
</dbReference>
<evidence type="ECO:0000256" key="4">
    <source>
        <dbReference type="ARBA" id="ARBA00022801"/>
    </source>
</evidence>
<dbReference type="InterPro" id="IPR003156">
    <property type="entry name" value="DHHA1_dom"/>
</dbReference>
<dbReference type="InterPro" id="IPR004610">
    <property type="entry name" value="RecJ"/>
</dbReference>
<reference evidence="9 11" key="1">
    <citation type="journal article" date="2016" name="Genome Announc.">
        <title>Complete Genome Sequence of the Amino Acid-Fermenting Clostridium propionicum X2 (DSM 1682).</title>
        <authorList>
            <person name="Poehlein A."/>
            <person name="Schlien K."/>
            <person name="Chowdhury N.P."/>
            <person name="Gottschalk G."/>
            <person name="Buckel W."/>
            <person name="Daniel R."/>
        </authorList>
    </citation>
    <scope>NUCLEOTIDE SEQUENCE [LARGE SCALE GENOMIC DNA]</scope>
    <source>
        <strain evidence="9 11">X2</strain>
    </source>
</reference>
<evidence type="ECO:0000313" key="9">
    <source>
        <dbReference type="EMBL" id="AMJ40044.1"/>
    </source>
</evidence>
<evidence type="ECO:0000256" key="3">
    <source>
        <dbReference type="ARBA" id="ARBA00022722"/>
    </source>
</evidence>
<keyword evidence="5 10" id="KW-0269">Exonuclease</keyword>
<protein>
    <recommendedName>
        <fullName evidence="2">Single-stranded-DNA-specific exonuclease RecJ</fullName>
    </recommendedName>
</protein>
<evidence type="ECO:0000313" key="12">
    <source>
        <dbReference type="Proteomes" id="UP000184204"/>
    </source>
</evidence>
<evidence type="ECO:0000256" key="2">
    <source>
        <dbReference type="ARBA" id="ARBA00019841"/>
    </source>
</evidence>
<feature type="domain" description="RecJ OB" evidence="8">
    <location>
        <begin position="462"/>
        <end position="586"/>
    </location>
</feature>
<evidence type="ECO:0000313" key="11">
    <source>
        <dbReference type="Proteomes" id="UP000068026"/>
    </source>
</evidence>
<feature type="domain" description="DDH" evidence="6">
    <location>
        <begin position="77"/>
        <end position="237"/>
    </location>
</feature>
<feature type="domain" description="DHHA1" evidence="7">
    <location>
        <begin position="354"/>
        <end position="448"/>
    </location>
</feature>
<organism evidence="10 12">
    <name type="scientific">Anaerotignum propionicum DSM 1682</name>
    <dbReference type="NCBI Taxonomy" id="991789"/>
    <lineage>
        <taxon>Bacteria</taxon>
        <taxon>Bacillati</taxon>
        <taxon>Bacillota</taxon>
        <taxon>Clostridia</taxon>
        <taxon>Lachnospirales</taxon>
        <taxon>Anaerotignaceae</taxon>
        <taxon>Anaerotignum</taxon>
    </lineage>
</organism>
<dbReference type="GO" id="GO:0003676">
    <property type="term" value="F:nucleic acid binding"/>
    <property type="evidence" value="ECO:0007669"/>
    <property type="project" value="InterPro"/>
</dbReference>
<name>A0A0X8VBU8_ANAPI</name>
<proteinExistence type="inferred from homology"/>
<dbReference type="GO" id="GO:0006281">
    <property type="term" value="P:DNA repair"/>
    <property type="evidence" value="ECO:0007669"/>
    <property type="project" value="InterPro"/>
</dbReference>
<keyword evidence="11" id="KW-1185">Reference proteome</keyword>
<dbReference type="EMBL" id="FQUA01000007">
    <property type="protein sequence ID" value="SHE79334.1"/>
    <property type="molecule type" value="Genomic_DNA"/>
</dbReference>
<dbReference type="AlphaFoldDB" id="A0A0X8VBU8"/>
<reference evidence="10" key="4">
    <citation type="submission" date="2016-11" db="EMBL/GenBank/DDBJ databases">
        <authorList>
            <person name="Varghese N."/>
            <person name="Submissions S."/>
        </authorList>
    </citation>
    <scope>NUCLEOTIDE SEQUENCE</scope>
    <source>
        <strain evidence="10">DSM 1682</strain>
    </source>
</reference>
<dbReference type="RefSeq" id="WP_066047352.1">
    <property type="nucleotide sequence ID" value="NZ_CP014223.1"/>
</dbReference>
<reference evidence="11" key="2">
    <citation type="submission" date="2016-01" db="EMBL/GenBank/DDBJ databases">
        <authorList>
            <person name="Poehlein A."/>
            <person name="Schlien K."/>
            <person name="Gottschalk G."/>
            <person name="Buckel W."/>
            <person name="Daniel R."/>
        </authorList>
    </citation>
    <scope>NUCLEOTIDE SEQUENCE [LARGE SCALE GENOMIC DNA]</scope>
    <source>
        <strain evidence="11">X2</strain>
    </source>
</reference>
<evidence type="ECO:0000256" key="5">
    <source>
        <dbReference type="ARBA" id="ARBA00022839"/>
    </source>
</evidence>
<dbReference type="EMBL" id="CP014223">
    <property type="protein sequence ID" value="AMJ40044.1"/>
    <property type="molecule type" value="Genomic_DNA"/>
</dbReference>
<evidence type="ECO:0000259" key="6">
    <source>
        <dbReference type="Pfam" id="PF01368"/>
    </source>
</evidence>
<dbReference type="Proteomes" id="UP000068026">
    <property type="component" value="Chromosome"/>
</dbReference>
<dbReference type="PANTHER" id="PTHR30255:SF2">
    <property type="entry name" value="SINGLE-STRANDED-DNA-SPECIFIC EXONUCLEASE RECJ"/>
    <property type="match status" value="1"/>
</dbReference>
<dbReference type="GO" id="GO:0006310">
    <property type="term" value="P:DNA recombination"/>
    <property type="evidence" value="ECO:0007669"/>
    <property type="project" value="InterPro"/>
</dbReference>
<dbReference type="OrthoDB" id="9809852at2"/>
<dbReference type="InterPro" id="IPR001667">
    <property type="entry name" value="DDH_dom"/>
</dbReference>
<comment type="similarity">
    <text evidence="1">Belongs to the RecJ family.</text>
</comment>
<evidence type="ECO:0000259" key="7">
    <source>
        <dbReference type="Pfam" id="PF02272"/>
    </source>
</evidence>
<dbReference type="Pfam" id="PF17768">
    <property type="entry name" value="RecJ_OB"/>
    <property type="match status" value="1"/>
</dbReference>
<keyword evidence="4 9" id="KW-0378">Hydrolase</keyword>
<dbReference type="InterPro" id="IPR051673">
    <property type="entry name" value="SSDNA_exonuclease_RecJ"/>
</dbReference>
<dbReference type="Pfam" id="PF02272">
    <property type="entry name" value="DHHA1"/>
    <property type="match status" value="1"/>
</dbReference>
<dbReference type="Pfam" id="PF01368">
    <property type="entry name" value="DHH"/>
    <property type="match status" value="1"/>
</dbReference>
<reference evidence="12" key="3">
    <citation type="submission" date="2016-11" db="EMBL/GenBank/DDBJ databases">
        <authorList>
            <person name="Jaros S."/>
            <person name="Januszkiewicz K."/>
            <person name="Wedrychowicz H."/>
        </authorList>
    </citation>
    <scope>NUCLEOTIDE SEQUENCE [LARGE SCALE GENOMIC DNA]</scope>
    <source>
        <strain evidence="12">DSM 1682</strain>
    </source>
</reference>
<dbReference type="KEGG" id="cpro:CPRO_04350"/>
<dbReference type="InterPro" id="IPR041122">
    <property type="entry name" value="RecJ_OB"/>
</dbReference>
<dbReference type="NCBIfam" id="TIGR00644">
    <property type="entry name" value="recJ"/>
    <property type="match status" value="1"/>
</dbReference>
<sequence>MKRWLLKRSKIDTTIMSKELGIKEAVACVLANRGLAERQQSKNFIYGTIEELRNPFLMKDFGLGIELIAKSIRENKKIAVYGDYDVDGVMSTTILYRAILRCGGTAVYYVPHRQKEGYGLNLDAVETLAQEGVSVLFTCDNGIAALAEVKRAEELGMTIVILDHHEPGFTNEDGLEKDILPIADAIIDPKQRDCDYPFPMLCAGGIAYKFALHLLQAFDIKDELLEKEFLCFAAIATVCDIVDLLDENRILVRCGLFELSKTTNVGLQALIEETGISGKTINEYHLGFMIGPCINATGRLESGRKAVELFCEEDANKAKEIAKTLISLNEERKSLTAQATERAMERIVQDSLINEKVLILFDEETHESIAGIVAGRLKECYYRPVVLITAAEDGAKGSGRSIEGYHLFQSLYQCKELFTRFGGHAMAAGLSLPKENIPLLRDRLNETCALTEEQMTPALRLDKQLHFSEIDMELAKEIRALAPFGKENPSPLFASKNISVDKVDLIGKKKDILRMTLSEKASGVRLQALSFDGYSQMLCLLKELYPDENCDKILSCGKIGHTLDFAYSIEINTYNGRNSVQLMIKDFRLSK</sequence>
<dbReference type="Gene3D" id="3.10.310.30">
    <property type="match status" value="1"/>
</dbReference>
<gene>
    <name evidence="9" type="primary">recJ</name>
    <name evidence="9" type="ORF">CPRO_04350</name>
    <name evidence="10" type="ORF">SAMN02745151_01818</name>
</gene>
<dbReference type="InterPro" id="IPR038763">
    <property type="entry name" value="DHH_sf"/>
</dbReference>
<dbReference type="Gene3D" id="3.90.1640.30">
    <property type="match status" value="1"/>
</dbReference>
<evidence type="ECO:0000313" key="10">
    <source>
        <dbReference type="EMBL" id="SHE79334.1"/>
    </source>
</evidence>
<dbReference type="GO" id="GO:0008409">
    <property type="term" value="F:5'-3' exonuclease activity"/>
    <property type="evidence" value="ECO:0007669"/>
    <property type="project" value="InterPro"/>
</dbReference>
<evidence type="ECO:0000256" key="1">
    <source>
        <dbReference type="ARBA" id="ARBA00005915"/>
    </source>
</evidence>
<accession>A0A0X8VBU8</accession>
<dbReference type="Proteomes" id="UP000184204">
    <property type="component" value="Unassembled WGS sequence"/>
</dbReference>
<dbReference type="PANTHER" id="PTHR30255">
    <property type="entry name" value="SINGLE-STRANDED-DNA-SPECIFIC EXONUCLEASE RECJ"/>
    <property type="match status" value="1"/>
</dbReference>
<keyword evidence="3" id="KW-0540">Nuclease</keyword>